<accession>A0A0A9FLA5</accession>
<name>A0A0A9FLA5_ARUDO</name>
<reference evidence="1" key="2">
    <citation type="journal article" date="2015" name="Data Brief">
        <title>Shoot transcriptome of the giant reed, Arundo donax.</title>
        <authorList>
            <person name="Barrero R.A."/>
            <person name="Guerrero F.D."/>
            <person name="Moolhuijzen P."/>
            <person name="Goolsby J.A."/>
            <person name="Tidwell J."/>
            <person name="Bellgard S.E."/>
            <person name="Bellgard M.I."/>
        </authorList>
    </citation>
    <scope>NUCLEOTIDE SEQUENCE</scope>
    <source>
        <tissue evidence="1">Shoot tissue taken approximately 20 cm above the soil surface</tissue>
    </source>
</reference>
<reference evidence="1" key="1">
    <citation type="submission" date="2014-09" db="EMBL/GenBank/DDBJ databases">
        <authorList>
            <person name="Magalhaes I.L.F."/>
            <person name="Oliveira U."/>
            <person name="Santos F.R."/>
            <person name="Vidigal T.H.D.A."/>
            <person name="Brescovit A.D."/>
            <person name="Santos A.J."/>
        </authorList>
    </citation>
    <scope>NUCLEOTIDE SEQUENCE</scope>
    <source>
        <tissue evidence="1">Shoot tissue taken approximately 20 cm above the soil surface</tissue>
    </source>
</reference>
<evidence type="ECO:0000313" key="1">
    <source>
        <dbReference type="EMBL" id="JAE12024.1"/>
    </source>
</evidence>
<proteinExistence type="predicted"/>
<protein>
    <submittedName>
        <fullName evidence="1">Uncharacterized protein</fullName>
    </submittedName>
</protein>
<dbReference type="AlphaFoldDB" id="A0A0A9FLA5"/>
<dbReference type="EMBL" id="GBRH01185872">
    <property type="protein sequence ID" value="JAE12024.1"/>
    <property type="molecule type" value="Transcribed_RNA"/>
</dbReference>
<organism evidence="1">
    <name type="scientific">Arundo donax</name>
    <name type="common">Giant reed</name>
    <name type="synonym">Donax arundinaceus</name>
    <dbReference type="NCBI Taxonomy" id="35708"/>
    <lineage>
        <taxon>Eukaryota</taxon>
        <taxon>Viridiplantae</taxon>
        <taxon>Streptophyta</taxon>
        <taxon>Embryophyta</taxon>
        <taxon>Tracheophyta</taxon>
        <taxon>Spermatophyta</taxon>
        <taxon>Magnoliopsida</taxon>
        <taxon>Liliopsida</taxon>
        <taxon>Poales</taxon>
        <taxon>Poaceae</taxon>
        <taxon>PACMAD clade</taxon>
        <taxon>Arundinoideae</taxon>
        <taxon>Arundineae</taxon>
        <taxon>Arundo</taxon>
    </lineage>
</organism>
<sequence length="41" mass="4400">MDEGHQAPTQSLRPSVAHLVVGETTTHIHAGVEQVDGYGHH</sequence>